<dbReference type="OrthoDB" id="9810297at2"/>
<dbReference type="AlphaFoldDB" id="A0A1G7I1L3"/>
<reference evidence="9 10" key="1">
    <citation type="submission" date="2016-10" db="EMBL/GenBank/DDBJ databases">
        <authorList>
            <person name="de Groot N.N."/>
        </authorList>
    </citation>
    <scope>NUCLEOTIDE SEQUENCE [LARGE SCALE GENOMIC DNA]</scope>
    <source>
        <strain evidence="9 10">CGMCC 4.3143</strain>
    </source>
</reference>
<dbReference type="InterPro" id="IPR006027">
    <property type="entry name" value="NusB_RsmB_TIM44"/>
</dbReference>
<dbReference type="PRINTS" id="PR02008">
    <property type="entry name" value="RCMTFAMILY"/>
</dbReference>
<keyword evidence="3 6" id="KW-0949">S-adenosyl-L-methionine</keyword>
<dbReference type="GO" id="GO:0003723">
    <property type="term" value="F:RNA binding"/>
    <property type="evidence" value="ECO:0007669"/>
    <property type="project" value="UniProtKB-UniRule"/>
</dbReference>
<dbReference type="Gene3D" id="3.40.50.150">
    <property type="entry name" value="Vaccinia Virus protein VP39"/>
    <property type="match status" value="1"/>
</dbReference>
<dbReference type="Proteomes" id="UP000198967">
    <property type="component" value="Unassembled WGS sequence"/>
</dbReference>
<keyword evidence="2 6" id="KW-0808">Transferase</keyword>
<feature type="compositionally biased region" description="Basic and acidic residues" evidence="7">
    <location>
        <begin position="1"/>
        <end position="65"/>
    </location>
</feature>
<comment type="function">
    <text evidence="5">May act as RNA methyltransferase.</text>
</comment>
<dbReference type="PANTHER" id="PTHR22807">
    <property type="entry name" value="NOP2 YEAST -RELATED NOL1/NOP2/FMU SUN DOMAIN-CONTAINING"/>
    <property type="match status" value="1"/>
</dbReference>
<evidence type="ECO:0000256" key="5">
    <source>
        <dbReference type="ARBA" id="ARBA00059465"/>
    </source>
</evidence>
<dbReference type="PANTHER" id="PTHR22807:SF53">
    <property type="entry name" value="RIBOSOMAL RNA SMALL SUBUNIT METHYLTRANSFERASE B-RELATED"/>
    <property type="match status" value="1"/>
</dbReference>
<feature type="domain" description="SAM-dependent MTase RsmB/NOP-type" evidence="8">
    <location>
        <begin position="399"/>
        <end position="686"/>
    </location>
</feature>
<dbReference type="InterPro" id="IPR023267">
    <property type="entry name" value="RCMT"/>
</dbReference>
<evidence type="ECO:0000256" key="6">
    <source>
        <dbReference type="PROSITE-ProRule" id="PRU01023"/>
    </source>
</evidence>
<feature type="compositionally biased region" description="Basic and acidic residues" evidence="7">
    <location>
        <begin position="86"/>
        <end position="214"/>
    </location>
</feature>
<comment type="similarity">
    <text evidence="6">Belongs to the class I-like SAM-binding methyltransferase superfamily. RsmB/NOP family.</text>
</comment>
<evidence type="ECO:0000313" key="10">
    <source>
        <dbReference type="Proteomes" id="UP000198967"/>
    </source>
</evidence>
<dbReference type="RefSeq" id="WP_093077924.1">
    <property type="nucleotide sequence ID" value="NZ_FNBE01000003.1"/>
</dbReference>
<evidence type="ECO:0000256" key="4">
    <source>
        <dbReference type="ARBA" id="ARBA00022884"/>
    </source>
</evidence>
<feature type="binding site" evidence="6">
    <location>
        <position position="568"/>
    </location>
    <ligand>
        <name>S-adenosyl-L-methionine</name>
        <dbReference type="ChEBI" id="CHEBI:59789"/>
    </ligand>
</feature>
<dbReference type="GO" id="GO:0001510">
    <property type="term" value="P:RNA methylation"/>
    <property type="evidence" value="ECO:0007669"/>
    <property type="project" value="InterPro"/>
</dbReference>
<dbReference type="FunFam" id="3.40.50.150:FF:000257">
    <property type="entry name" value="16S rRNA methyltransferase"/>
    <property type="match status" value="1"/>
</dbReference>
<dbReference type="PROSITE" id="PS51686">
    <property type="entry name" value="SAM_MT_RSMB_NOP"/>
    <property type="match status" value="1"/>
</dbReference>
<evidence type="ECO:0000313" key="9">
    <source>
        <dbReference type="EMBL" id="SDF06366.1"/>
    </source>
</evidence>
<name>A0A1G7I1L3_PSEOR</name>
<dbReference type="Gene3D" id="1.10.940.10">
    <property type="entry name" value="NusB-like"/>
    <property type="match status" value="1"/>
</dbReference>
<dbReference type="GO" id="GO:0008173">
    <property type="term" value="F:RNA methyltransferase activity"/>
    <property type="evidence" value="ECO:0007669"/>
    <property type="project" value="InterPro"/>
</dbReference>
<feature type="binding site" evidence="6">
    <location>
        <position position="527"/>
    </location>
    <ligand>
        <name>S-adenosyl-L-methionine</name>
        <dbReference type="ChEBI" id="CHEBI:59789"/>
    </ligand>
</feature>
<keyword evidence="10" id="KW-1185">Reference proteome</keyword>
<dbReference type="SUPFAM" id="SSF53335">
    <property type="entry name" value="S-adenosyl-L-methionine-dependent methyltransferases"/>
    <property type="match status" value="1"/>
</dbReference>
<dbReference type="SUPFAM" id="SSF48013">
    <property type="entry name" value="NusB-like"/>
    <property type="match status" value="1"/>
</dbReference>
<dbReference type="InterPro" id="IPR049560">
    <property type="entry name" value="MeTrfase_RsmB-F_NOP2_cat"/>
</dbReference>
<evidence type="ECO:0000259" key="8">
    <source>
        <dbReference type="PROSITE" id="PS51686"/>
    </source>
</evidence>
<evidence type="ECO:0000256" key="1">
    <source>
        <dbReference type="ARBA" id="ARBA00022603"/>
    </source>
</evidence>
<keyword evidence="1 6" id="KW-0489">Methyltransferase</keyword>
<protein>
    <submittedName>
        <fullName evidence="9">16S rRNA (Cytosine967-C5)-methyltransferase</fullName>
    </submittedName>
</protein>
<gene>
    <name evidence="9" type="ORF">SAMN05216377_103176</name>
</gene>
<dbReference type="STRING" id="366584.SAMN05216377_103176"/>
<organism evidence="9 10">
    <name type="scientific">Pseudonocardia oroxyli</name>
    <dbReference type="NCBI Taxonomy" id="366584"/>
    <lineage>
        <taxon>Bacteria</taxon>
        <taxon>Bacillati</taxon>
        <taxon>Actinomycetota</taxon>
        <taxon>Actinomycetes</taxon>
        <taxon>Pseudonocardiales</taxon>
        <taxon>Pseudonocardiaceae</taxon>
        <taxon>Pseudonocardia</taxon>
    </lineage>
</organism>
<dbReference type="Pfam" id="PF01189">
    <property type="entry name" value="Methyltr_RsmB-F"/>
    <property type="match status" value="1"/>
</dbReference>
<dbReference type="Pfam" id="PF01029">
    <property type="entry name" value="NusB"/>
    <property type="match status" value="1"/>
</dbReference>
<evidence type="ECO:0000256" key="3">
    <source>
        <dbReference type="ARBA" id="ARBA00022691"/>
    </source>
</evidence>
<dbReference type="EMBL" id="FNBE01000003">
    <property type="protein sequence ID" value="SDF06366.1"/>
    <property type="molecule type" value="Genomic_DNA"/>
</dbReference>
<feature type="region of interest" description="Disordered" evidence="7">
    <location>
        <begin position="1"/>
        <end position="237"/>
    </location>
</feature>
<feature type="binding site" evidence="6">
    <location>
        <position position="551"/>
    </location>
    <ligand>
        <name>S-adenosyl-L-methionine</name>
        <dbReference type="ChEBI" id="CHEBI:59789"/>
    </ligand>
</feature>
<feature type="binding site" evidence="6">
    <location>
        <begin position="502"/>
        <end position="508"/>
    </location>
    <ligand>
        <name>S-adenosyl-L-methionine</name>
        <dbReference type="ChEBI" id="CHEBI:59789"/>
    </ligand>
</feature>
<dbReference type="InterPro" id="IPR001678">
    <property type="entry name" value="MeTrfase_RsmB-F_NOP2_dom"/>
</dbReference>
<evidence type="ECO:0000256" key="2">
    <source>
        <dbReference type="ARBA" id="ARBA00022679"/>
    </source>
</evidence>
<accession>A0A1G7I1L3</accession>
<dbReference type="InterPro" id="IPR035926">
    <property type="entry name" value="NusB-like_sf"/>
</dbReference>
<evidence type="ECO:0000256" key="7">
    <source>
        <dbReference type="SAM" id="MobiDB-lite"/>
    </source>
</evidence>
<dbReference type="CDD" id="cd02440">
    <property type="entry name" value="AdoMet_MTases"/>
    <property type="match status" value="1"/>
</dbReference>
<feature type="active site" description="Nucleophile" evidence="6">
    <location>
        <position position="621"/>
    </location>
</feature>
<keyword evidence="4 6" id="KW-0694">RNA-binding</keyword>
<dbReference type="InterPro" id="IPR029063">
    <property type="entry name" value="SAM-dependent_MTases_sf"/>
</dbReference>
<proteinExistence type="inferred from homology"/>
<dbReference type="GO" id="GO:0006355">
    <property type="term" value="P:regulation of DNA-templated transcription"/>
    <property type="evidence" value="ECO:0007669"/>
    <property type="project" value="InterPro"/>
</dbReference>
<sequence length="687" mass="74162">MSEADGGRPERDDRDDRGRSDRPRGAGERRGSGWSDDRRGGRPSRDSRDDRGRSRDDRGGGDRGPSRGGSGGDRDRGGAGGPGGYRGERAGRDDRGGRDGGSRGPRDERGGHRGPRDDRGGPDRRPSGDGGHRGARDDRPRGGYRDRDDRRDDRPRPDRRDDRPRDDRPRGAARDRDRDQRSPDRRDDRPRAGSGDRRGGYGRDDRGGRRDRAAGPRNAGPPRRRQGPSTPPSSDPARAAAFELLTAVRERDAYANLVFPSILRRYGLKDRDAALATELGYGTLRAAGQMDAVIEACADRPLHRVERQLVDAMRLGAYQILRMRVPEHAAVATAVDLVRETEGSRSSGFVNAILRKVAETAREKGAEEWLAELAPSAEEDPVGRAAFLHAHPKWIAQAFVDALGSRAELDAALAADDARPAVHLLAKPGEISAEELALVTGGTEAPYSPYGVHLEPGSGDIGELDVIREGVAAVQDEGSQLVALALTRVPVDGDSGRWLDLCAGPGGKAALLGGIAAMTGGRVDAVEPAEHRADLVRRAVDGLPVTVHTADGRDAPLEAGVYDRVLVDAPCTGLGALRRRPESRWRRKPEDVANLTKLQRELLLAAFRHVRVGGVVAYVTCSPHLSETVGVVGGIVRRKDLGVAVEHVDAREFLPGVPDLGDGPHVQLWPHRHGTDAMFLTLLRRTA</sequence>